<dbReference type="SUPFAM" id="SSF55008">
    <property type="entry name" value="HMA, heavy metal-associated domain"/>
    <property type="match status" value="1"/>
</dbReference>
<keyword evidence="3" id="KW-0804">Transcription</keyword>
<evidence type="ECO:0000256" key="1">
    <source>
        <dbReference type="ARBA" id="ARBA00023015"/>
    </source>
</evidence>
<dbReference type="GO" id="GO:0046872">
    <property type="term" value="F:metal ion binding"/>
    <property type="evidence" value="ECO:0007669"/>
    <property type="project" value="InterPro"/>
</dbReference>
<keyword evidence="2" id="KW-0238">DNA-binding</keyword>
<accession>A0A3N4P9U7</accession>
<evidence type="ECO:0000256" key="2">
    <source>
        <dbReference type="ARBA" id="ARBA00023125"/>
    </source>
</evidence>
<dbReference type="InterPro" id="IPR018062">
    <property type="entry name" value="HTH_AraC-typ_CS"/>
</dbReference>
<sequence>MVSEYKIQIKGMVCDRCVAAIREALQELHIPVTDIRLGEVTTVSALTPPDMEAIARKLEPLGFTLVEDKRTRLVRDVKMLVEQVYSGEYDFPDDFRFSDVVVDHFNRDYSTVSQTFSAVEGITLEKYLMEYRIEKVKELLVYTDEPLSSIAFKLGFSSTAHLSRQFKSITGLNASYFKEIRREKLAGRGKP</sequence>
<feature type="domain" description="HTH araC/xylS-type" evidence="4">
    <location>
        <begin position="101"/>
        <end position="180"/>
    </location>
</feature>
<dbReference type="OrthoDB" id="952277at2"/>
<evidence type="ECO:0000313" key="5">
    <source>
        <dbReference type="EMBL" id="RPE05432.1"/>
    </source>
</evidence>
<proteinExistence type="predicted"/>
<evidence type="ECO:0000256" key="3">
    <source>
        <dbReference type="ARBA" id="ARBA00023163"/>
    </source>
</evidence>
<dbReference type="PROSITE" id="PS01124">
    <property type="entry name" value="HTH_ARAC_FAMILY_2"/>
    <property type="match status" value="1"/>
</dbReference>
<organism evidence="5 6">
    <name type="scientific">Chitinophaga lutea</name>
    <dbReference type="NCBI Taxonomy" id="2488634"/>
    <lineage>
        <taxon>Bacteria</taxon>
        <taxon>Pseudomonadati</taxon>
        <taxon>Bacteroidota</taxon>
        <taxon>Chitinophagia</taxon>
        <taxon>Chitinophagales</taxon>
        <taxon>Chitinophagaceae</taxon>
        <taxon>Chitinophaga</taxon>
    </lineage>
</organism>
<dbReference type="EMBL" id="RPDH01000003">
    <property type="protein sequence ID" value="RPE05432.1"/>
    <property type="molecule type" value="Genomic_DNA"/>
</dbReference>
<dbReference type="SUPFAM" id="SSF46689">
    <property type="entry name" value="Homeodomain-like"/>
    <property type="match status" value="1"/>
</dbReference>
<gene>
    <name evidence="5" type="ORF">EGT74_23900</name>
</gene>
<dbReference type="SMART" id="SM00342">
    <property type="entry name" value="HTH_ARAC"/>
    <property type="match status" value="1"/>
</dbReference>
<keyword evidence="1" id="KW-0805">Transcription regulation</keyword>
<dbReference type="InterPro" id="IPR006121">
    <property type="entry name" value="HMA_dom"/>
</dbReference>
<dbReference type="Proteomes" id="UP000278351">
    <property type="component" value="Unassembled WGS sequence"/>
</dbReference>
<dbReference type="AlphaFoldDB" id="A0A3N4P9U7"/>
<dbReference type="GO" id="GO:0043565">
    <property type="term" value="F:sequence-specific DNA binding"/>
    <property type="evidence" value="ECO:0007669"/>
    <property type="project" value="InterPro"/>
</dbReference>
<evidence type="ECO:0000313" key="6">
    <source>
        <dbReference type="Proteomes" id="UP000278351"/>
    </source>
</evidence>
<dbReference type="InterPro" id="IPR009057">
    <property type="entry name" value="Homeodomain-like_sf"/>
</dbReference>
<keyword evidence="6" id="KW-1185">Reference proteome</keyword>
<evidence type="ECO:0000259" key="4">
    <source>
        <dbReference type="PROSITE" id="PS01124"/>
    </source>
</evidence>
<name>A0A3N4P9U7_9BACT</name>
<comment type="caution">
    <text evidence="5">The sequence shown here is derived from an EMBL/GenBank/DDBJ whole genome shotgun (WGS) entry which is preliminary data.</text>
</comment>
<dbReference type="GO" id="GO:0003700">
    <property type="term" value="F:DNA-binding transcription factor activity"/>
    <property type="evidence" value="ECO:0007669"/>
    <property type="project" value="InterPro"/>
</dbReference>
<reference evidence="5 6" key="1">
    <citation type="submission" date="2018-11" db="EMBL/GenBank/DDBJ databases">
        <title>Chitinophaga lutea sp.nov., isolate from arsenic contaminated soil.</title>
        <authorList>
            <person name="Zong Y."/>
        </authorList>
    </citation>
    <scope>NUCLEOTIDE SEQUENCE [LARGE SCALE GENOMIC DNA]</scope>
    <source>
        <strain evidence="5 6">ZY74</strain>
    </source>
</reference>
<dbReference type="InterPro" id="IPR018060">
    <property type="entry name" value="HTH_AraC"/>
</dbReference>
<dbReference type="Pfam" id="PF12833">
    <property type="entry name" value="HTH_18"/>
    <property type="match status" value="1"/>
</dbReference>
<dbReference type="RefSeq" id="WP_123849077.1">
    <property type="nucleotide sequence ID" value="NZ_RPDH01000003.1"/>
</dbReference>
<dbReference type="Gene3D" id="1.10.10.60">
    <property type="entry name" value="Homeodomain-like"/>
    <property type="match status" value="1"/>
</dbReference>
<dbReference type="CDD" id="cd00371">
    <property type="entry name" value="HMA"/>
    <property type="match status" value="1"/>
</dbReference>
<dbReference type="InterPro" id="IPR036163">
    <property type="entry name" value="HMA_dom_sf"/>
</dbReference>
<dbReference type="PANTHER" id="PTHR43280:SF28">
    <property type="entry name" value="HTH-TYPE TRANSCRIPTIONAL ACTIVATOR RHAS"/>
    <property type="match status" value="1"/>
</dbReference>
<protein>
    <submittedName>
        <fullName evidence="5">Helix-turn-helix domain-containing protein</fullName>
    </submittedName>
</protein>
<dbReference type="Gene3D" id="3.30.70.100">
    <property type="match status" value="1"/>
</dbReference>
<dbReference type="PROSITE" id="PS00041">
    <property type="entry name" value="HTH_ARAC_FAMILY_1"/>
    <property type="match status" value="1"/>
</dbReference>
<dbReference type="PANTHER" id="PTHR43280">
    <property type="entry name" value="ARAC-FAMILY TRANSCRIPTIONAL REGULATOR"/>
    <property type="match status" value="1"/>
</dbReference>